<evidence type="ECO:0000256" key="1">
    <source>
        <dbReference type="SAM" id="MobiDB-lite"/>
    </source>
</evidence>
<dbReference type="EMBL" id="WBVM01000004">
    <property type="protein sequence ID" value="KAB2807982.1"/>
    <property type="molecule type" value="Genomic_DNA"/>
</dbReference>
<dbReference type="Proteomes" id="UP000449906">
    <property type="component" value="Unassembled WGS sequence"/>
</dbReference>
<evidence type="ECO:0008006" key="4">
    <source>
        <dbReference type="Google" id="ProtNLM"/>
    </source>
</evidence>
<protein>
    <recommendedName>
        <fullName evidence="4">Phage tail length tape-measure protein</fullName>
    </recommendedName>
</protein>
<evidence type="ECO:0000313" key="2">
    <source>
        <dbReference type="EMBL" id="KAB2807982.1"/>
    </source>
</evidence>
<evidence type="ECO:0000313" key="3">
    <source>
        <dbReference type="Proteomes" id="UP000449906"/>
    </source>
</evidence>
<dbReference type="AlphaFoldDB" id="A0A7J5DSL1"/>
<sequence>MATRRERVIVSLDDDYSGPMARCVGATALLNAELDRLSGQAVMTSRFARTVERDMDGVASSTKRADTSINQLSGRLSLLARLAAVLGPGLVPIGAVGVAGVAGLASQFGFAAAGALSLVVAAQGVGDALKAVEDARLDPTAANLEKAEQAMAKLAPEAREFVARFQEIRPVLGDLQKSAAAGWFPGLTEALDSIETAAPTIERILLAVSTAGGDLIADGAKSLAGDRWADFFDFIEAEAPDAITALGQAVGSLTHGLASLWMAMDPVNDGVRDWLVDVTKSFDDWASSLDEGDVQGFFNYLSETGPKVAAAAGAIANAILQIAEAAAPLGGPVLDGLTAVAKAIATIADSPLGTPIMAAVTAMSGLSLASRGVETVLGAVNSRLAATGVQAGNTATRLASLNGVRFAGLLAALTLLDQTFEEIFNTRVKSTDLQRNLEALTRGTVSDDLKRVSEDLKIVTNGWNDAAEPIQEVIRLGGLLGDTPMDKAADNLEQIDQALAAMVESGNAQMAWSIFDQLMEIVRQDGGSQKDLIKQFDAFGTAAANVSSATDGTADSSRRAAREQEILRSRLVAARDAARESGKAFLDFSDSLAGEKFSMSGWLEGFEAQVRALADFRDNLQTLRDRGLDPKVIAELQAQGPAAAQAVAGLAKGAPENIERLNAAMRTAGKEIRGMGKDAKDAEKNVQDLGNKNAKPKVGLDAKGFDNKRAAVDADLDRTGGKTAKPKADLNTKPFKSGIQTVKSELTGATRLGAKPKVTLFGVPGAEAQLASLTRPRTINIRTNVLGAPANKFATDMGYADGGYTGDGGKYEPAGIVHRGEVVLPQETVKRDWGLLSSRYGHLPGFAGGGMVGNPSWAPAPGAGGKPGKDKSWLPAEFMELFELPKTLKGLNKALKTSQTALERETEARDELASKMSSLQDAVAGKLTSDLFGETEAWSAGGSFEDVMAILAGDISTGTQLQKDIAALQKKGLNGGALDALLAQGDAATIGTFAGLSAAQLAQYEKQFDRRADLATATGKNASAAAYGPEFKVLDSSVRRLETQVKAIEKAIDRNGEKNRESRQRGNSKGHRGRNGK</sequence>
<reference evidence="2 3" key="1">
    <citation type="submission" date="2019-09" db="EMBL/GenBank/DDBJ databases">
        <title>Pimelobacter sp. isolated from Paulinella.</title>
        <authorList>
            <person name="Jeong S.E."/>
        </authorList>
    </citation>
    <scope>NUCLEOTIDE SEQUENCE [LARGE SCALE GENOMIC DNA]</scope>
    <source>
        <strain evidence="2 3">Pch-N</strain>
    </source>
</reference>
<organism evidence="2 3">
    <name type="scientific">Nocardioides simplex</name>
    <name type="common">Arthrobacter simplex</name>
    <dbReference type="NCBI Taxonomy" id="2045"/>
    <lineage>
        <taxon>Bacteria</taxon>
        <taxon>Bacillati</taxon>
        <taxon>Actinomycetota</taxon>
        <taxon>Actinomycetes</taxon>
        <taxon>Propionibacteriales</taxon>
        <taxon>Nocardioidaceae</taxon>
        <taxon>Pimelobacter</taxon>
    </lineage>
</organism>
<gene>
    <name evidence="2" type="ORF">F9L07_25265</name>
</gene>
<feature type="compositionally biased region" description="Basic residues" evidence="1">
    <location>
        <begin position="1066"/>
        <end position="1077"/>
    </location>
</feature>
<feature type="compositionally biased region" description="Basic and acidic residues" evidence="1">
    <location>
        <begin position="1049"/>
        <end position="1064"/>
    </location>
</feature>
<proteinExistence type="predicted"/>
<accession>A0A7J5DSL1</accession>
<feature type="region of interest" description="Disordered" evidence="1">
    <location>
        <begin position="1049"/>
        <end position="1077"/>
    </location>
</feature>
<name>A0A7J5DSL1_NOCSI</name>
<comment type="caution">
    <text evidence="2">The sequence shown here is derived from an EMBL/GenBank/DDBJ whole genome shotgun (WGS) entry which is preliminary data.</text>
</comment>